<evidence type="ECO:0000313" key="2">
    <source>
        <dbReference type="EMBL" id="OGF97498.1"/>
    </source>
</evidence>
<sequence length="71" mass="8242">MFPRSGLYKEAALSESKTQITTYILVSQKEKLKALSGKTRVPISEYLREGIDLVLDKYREELHIQKFLPLE</sequence>
<evidence type="ECO:0000259" key="1">
    <source>
        <dbReference type="Pfam" id="PF12651"/>
    </source>
</evidence>
<dbReference type="InterPro" id="IPR038733">
    <property type="entry name" value="Predicted_DNA_bind_prot_RHH"/>
</dbReference>
<protein>
    <recommendedName>
        <fullName evidence="1">Predicted DNA-binding protein ribbon-helix-helix domain-containing protein</fullName>
    </recommendedName>
</protein>
<dbReference type="EMBL" id="MFIV01000226">
    <property type="protein sequence ID" value="OGF97498.1"/>
    <property type="molecule type" value="Genomic_DNA"/>
</dbReference>
<comment type="caution">
    <text evidence="2">The sequence shown here is derived from an EMBL/GenBank/DDBJ whole genome shotgun (WGS) entry which is preliminary data.</text>
</comment>
<gene>
    <name evidence="2" type="ORF">A2Z86_03660</name>
</gene>
<dbReference type="AlphaFoldDB" id="A0A1F5YBB5"/>
<dbReference type="Pfam" id="PF12651">
    <property type="entry name" value="RHH_3"/>
    <property type="match status" value="1"/>
</dbReference>
<evidence type="ECO:0000313" key="3">
    <source>
        <dbReference type="Proteomes" id="UP000176992"/>
    </source>
</evidence>
<organism evidence="2 3">
    <name type="scientific">Candidatus Glassbacteria bacterium GWA2_58_10</name>
    <dbReference type="NCBI Taxonomy" id="1817865"/>
    <lineage>
        <taxon>Bacteria</taxon>
        <taxon>Candidatus Glassiibacteriota</taxon>
    </lineage>
</organism>
<accession>A0A1F5YBB5</accession>
<reference evidence="2 3" key="1">
    <citation type="journal article" date="2016" name="Nat. Commun.">
        <title>Thousands of microbial genomes shed light on interconnected biogeochemical processes in an aquifer system.</title>
        <authorList>
            <person name="Anantharaman K."/>
            <person name="Brown C.T."/>
            <person name="Hug L.A."/>
            <person name="Sharon I."/>
            <person name="Castelle C.J."/>
            <person name="Probst A.J."/>
            <person name="Thomas B.C."/>
            <person name="Singh A."/>
            <person name="Wilkins M.J."/>
            <person name="Karaoz U."/>
            <person name="Brodie E.L."/>
            <person name="Williams K.H."/>
            <person name="Hubbard S.S."/>
            <person name="Banfield J.F."/>
        </authorList>
    </citation>
    <scope>NUCLEOTIDE SEQUENCE [LARGE SCALE GENOMIC DNA]</scope>
</reference>
<name>A0A1F5YBB5_9BACT</name>
<proteinExistence type="predicted"/>
<feature type="domain" description="Predicted DNA-binding protein ribbon-helix-helix" evidence="1">
    <location>
        <begin position="17"/>
        <end position="59"/>
    </location>
</feature>
<dbReference type="Proteomes" id="UP000176992">
    <property type="component" value="Unassembled WGS sequence"/>
</dbReference>